<organism evidence="7 8">
    <name type="scientific">Olpidium bornovanus</name>
    <dbReference type="NCBI Taxonomy" id="278681"/>
    <lineage>
        <taxon>Eukaryota</taxon>
        <taxon>Fungi</taxon>
        <taxon>Fungi incertae sedis</taxon>
        <taxon>Olpidiomycota</taxon>
        <taxon>Olpidiomycotina</taxon>
        <taxon>Olpidiomycetes</taxon>
        <taxon>Olpidiales</taxon>
        <taxon>Olpidiaceae</taxon>
        <taxon>Olpidium</taxon>
    </lineage>
</organism>
<dbReference type="Pfam" id="PF03388">
    <property type="entry name" value="Lectin_leg-like"/>
    <property type="match status" value="1"/>
</dbReference>
<dbReference type="GO" id="GO:0006888">
    <property type="term" value="P:endoplasmic reticulum to Golgi vesicle-mediated transport"/>
    <property type="evidence" value="ECO:0007669"/>
    <property type="project" value="TreeGrafter"/>
</dbReference>
<feature type="domain" description="L-type lectin-like" evidence="6">
    <location>
        <begin position="51"/>
        <end position="235"/>
    </location>
</feature>
<dbReference type="Proteomes" id="UP000673691">
    <property type="component" value="Unassembled WGS sequence"/>
</dbReference>
<gene>
    <name evidence="7" type="ORF">BJ554DRAFT_5745</name>
</gene>
<dbReference type="PANTHER" id="PTHR12223:SF28">
    <property type="entry name" value="LECTIN, MANNOSE BINDING 1 LIKE"/>
    <property type="match status" value="1"/>
</dbReference>
<dbReference type="AlphaFoldDB" id="A0A8H7ZZ23"/>
<proteinExistence type="predicted"/>
<comment type="subcellular location">
    <subcellularLocation>
        <location evidence="1">Membrane</location>
        <topology evidence="1">Single-pass type I membrane protein</topology>
    </subcellularLocation>
</comment>
<evidence type="ECO:0000256" key="3">
    <source>
        <dbReference type="ARBA" id="ARBA00022729"/>
    </source>
</evidence>
<feature type="non-terminal residue" evidence="7">
    <location>
        <position position="235"/>
    </location>
</feature>
<dbReference type="GO" id="GO:0005793">
    <property type="term" value="C:endoplasmic reticulum-Golgi intermediate compartment"/>
    <property type="evidence" value="ECO:0007669"/>
    <property type="project" value="TreeGrafter"/>
</dbReference>
<evidence type="ECO:0000313" key="8">
    <source>
        <dbReference type="Proteomes" id="UP000673691"/>
    </source>
</evidence>
<keyword evidence="5" id="KW-0472">Membrane</keyword>
<evidence type="ECO:0000256" key="2">
    <source>
        <dbReference type="ARBA" id="ARBA00022692"/>
    </source>
</evidence>
<comment type="caution">
    <text evidence="7">The sequence shown here is derived from an EMBL/GenBank/DDBJ whole genome shotgun (WGS) entry which is preliminary data.</text>
</comment>
<dbReference type="GO" id="GO:0000139">
    <property type="term" value="C:Golgi membrane"/>
    <property type="evidence" value="ECO:0007669"/>
    <property type="project" value="TreeGrafter"/>
</dbReference>
<evidence type="ECO:0000256" key="5">
    <source>
        <dbReference type="ARBA" id="ARBA00023136"/>
    </source>
</evidence>
<evidence type="ECO:0000313" key="7">
    <source>
        <dbReference type="EMBL" id="KAG5461982.1"/>
    </source>
</evidence>
<dbReference type="PANTHER" id="PTHR12223">
    <property type="entry name" value="VESICULAR MANNOSE-BINDING LECTIN"/>
    <property type="match status" value="1"/>
</dbReference>
<protein>
    <submittedName>
        <fullName evidence="7">Legume-like lectin family-domain-containing protein</fullName>
    </submittedName>
</protein>
<dbReference type="GO" id="GO:0030134">
    <property type="term" value="C:COPII-coated ER to Golgi transport vesicle"/>
    <property type="evidence" value="ECO:0007669"/>
    <property type="project" value="TreeGrafter"/>
</dbReference>
<dbReference type="InterPro" id="IPR005052">
    <property type="entry name" value="Lectin_leg"/>
</dbReference>
<dbReference type="OrthoDB" id="10265193at2759"/>
<name>A0A8H7ZZ23_9FUNG</name>
<dbReference type="EMBL" id="JAEFCI010002819">
    <property type="protein sequence ID" value="KAG5461982.1"/>
    <property type="molecule type" value="Genomic_DNA"/>
</dbReference>
<keyword evidence="2" id="KW-0812">Transmembrane</keyword>
<keyword evidence="4" id="KW-1133">Transmembrane helix</keyword>
<accession>A0A8H7ZZ23</accession>
<dbReference type="GO" id="GO:0005789">
    <property type="term" value="C:endoplasmic reticulum membrane"/>
    <property type="evidence" value="ECO:0007669"/>
    <property type="project" value="TreeGrafter"/>
</dbReference>
<evidence type="ECO:0000259" key="6">
    <source>
        <dbReference type="PROSITE" id="PS51328"/>
    </source>
</evidence>
<dbReference type="GO" id="GO:0005537">
    <property type="term" value="F:D-mannose binding"/>
    <property type="evidence" value="ECO:0007669"/>
    <property type="project" value="TreeGrafter"/>
</dbReference>
<keyword evidence="8" id="KW-1185">Reference proteome</keyword>
<evidence type="ECO:0000256" key="1">
    <source>
        <dbReference type="ARBA" id="ARBA00004479"/>
    </source>
</evidence>
<keyword evidence="3" id="KW-0732">Signal</keyword>
<dbReference type="InterPro" id="IPR013320">
    <property type="entry name" value="ConA-like_dom_sf"/>
</dbReference>
<dbReference type="InterPro" id="IPR051136">
    <property type="entry name" value="Intracellular_Lectin-GPT"/>
</dbReference>
<dbReference type="PROSITE" id="PS51328">
    <property type="entry name" value="L_LECTIN_LIKE"/>
    <property type="match status" value="1"/>
</dbReference>
<evidence type="ECO:0000256" key="4">
    <source>
        <dbReference type="ARBA" id="ARBA00022989"/>
    </source>
</evidence>
<dbReference type="SUPFAM" id="SSF49899">
    <property type="entry name" value="Concanavalin A-like lectins/glucanases"/>
    <property type="match status" value="1"/>
</dbReference>
<sequence length="235" mass="26014">MRVASPAAGWTGSFTAGVYLLAFAGASGVDAKGLGLSAPATAADTQQRPHRRHDYRLTFKQPYYFNNSIPFFETFGNAIPSEEYIRLAASVPGLKGSIWAKDPNKHPEWEVEFSFRASGRGTAGGEGLAFWYTKDRGQEGPIFGSKDKWDGVGIFFDTYDEKAKRNSPLVYSVINDGNKELAKSSNADQLKLGSCWRDYRNPVGPVWVRVSYYGKRLAVDIDTVKKGKAYIPCFE</sequence>
<reference evidence="7 8" key="1">
    <citation type="journal article" name="Sci. Rep.">
        <title>Genome-scale phylogenetic analyses confirm Olpidium as the closest living zoosporic fungus to the non-flagellated, terrestrial fungi.</title>
        <authorList>
            <person name="Chang Y."/>
            <person name="Rochon D."/>
            <person name="Sekimoto S."/>
            <person name="Wang Y."/>
            <person name="Chovatia M."/>
            <person name="Sandor L."/>
            <person name="Salamov A."/>
            <person name="Grigoriev I.V."/>
            <person name="Stajich J.E."/>
            <person name="Spatafora J.W."/>
        </authorList>
    </citation>
    <scope>NUCLEOTIDE SEQUENCE [LARGE SCALE GENOMIC DNA]</scope>
    <source>
        <strain evidence="7">S191</strain>
    </source>
</reference>
<dbReference type="Gene3D" id="2.60.120.200">
    <property type="match status" value="1"/>
</dbReference>